<dbReference type="RefSeq" id="WP_230056467.1">
    <property type="nucleotide sequence ID" value="NZ_CAJHOE010000001.1"/>
</dbReference>
<evidence type="ECO:0008006" key="3">
    <source>
        <dbReference type="Google" id="ProtNLM"/>
    </source>
</evidence>
<reference evidence="1 2" key="1">
    <citation type="submission" date="2020-11" db="EMBL/GenBank/DDBJ databases">
        <authorList>
            <person name="Peeters C."/>
        </authorList>
    </citation>
    <scope>NUCLEOTIDE SEQUENCE [LARGE SCALE GENOMIC DNA]</scope>
    <source>
        <strain evidence="1 2">LMG 8286</strain>
    </source>
</reference>
<gene>
    <name evidence="1" type="ORF">LMG8286_00697</name>
</gene>
<name>A0ABN7K3R1_9BACT</name>
<accession>A0ABN7K3R1</accession>
<comment type="caution">
    <text evidence="1">The sequence shown here is derived from an EMBL/GenBank/DDBJ whole genome shotgun (WGS) entry which is preliminary data.</text>
</comment>
<protein>
    <recommendedName>
        <fullName evidence="3">Imidazole glycerol phosphate synthase</fullName>
    </recommendedName>
</protein>
<evidence type="ECO:0000313" key="1">
    <source>
        <dbReference type="EMBL" id="CAD7287067.1"/>
    </source>
</evidence>
<dbReference type="EMBL" id="CAJHOE010000001">
    <property type="protein sequence ID" value="CAD7287067.1"/>
    <property type="molecule type" value="Genomic_DNA"/>
</dbReference>
<evidence type="ECO:0000313" key="2">
    <source>
        <dbReference type="Proteomes" id="UP000789359"/>
    </source>
</evidence>
<keyword evidence="2" id="KW-1185">Reference proteome</keyword>
<organism evidence="1 2">
    <name type="scientific">Campylobacter suis</name>
    <dbReference type="NCBI Taxonomy" id="2790657"/>
    <lineage>
        <taxon>Bacteria</taxon>
        <taxon>Pseudomonadati</taxon>
        <taxon>Campylobacterota</taxon>
        <taxon>Epsilonproteobacteria</taxon>
        <taxon>Campylobacterales</taxon>
        <taxon>Campylobacteraceae</taxon>
        <taxon>Campylobacter</taxon>
    </lineage>
</organism>
<dbReference type="Proteomes" id="UP000789359">
    <property type="component" value="Unassembled WGS sequence"/>
</dbReference>
<sequence length="248" mass="28698">MDFKNIKIQIEKVNEMLVAFERDEELLAKELEPCMDVFEFNSAIDKTREKLRNSVDEGTFFKNVFNTSDYYENISSYLEQIQFAIDHKIKKSGISPESNIKLQKSLKTIEDTIGILVTEYGNSLKEDKRHFIKRNGAMRSKINTALSELVGLKKRLEKVIKIESKIISNVILKDFKTIFTFFANCVKVAKSRKDELLLVEIAGISDKFLNMIKPVFGDKSLETDNMIYYYLFYEIRELKASAIGQKLA</sequence>
<proteinExistence type="predicted"/>